<dbReference type="SUPFAM" id="SSF46774">
    <property type="entry name" value="ARID-like"/>
    <property type="match status" value="1"/>
</dbReference>
<reference evidence="6 7" key="1">
    <citation type="journal article" date="2018" name="Gigascience">
        <title>Genomes of trombidid mites reveal novel predicted allergens and laterally-transferred genes associated with secondary metabolism.</title>
        <authorList>
            <person name="Dong X."/>
            <person name="Chaisiri K."/>
            <person name="Xia D."/>
            <person name="Armstrong S.D."/>
            <person name="Fang Y."/>
            <person name="Donnelly M.J."/>
            <person name="Kadowaki T."/>
            <person name="McGarry J.W."/>
            <person name="Darby A.C."/>
            <person name="Makepeace B.L."/>
        </authorList>
    </citation>
    <scope>NUCLEOTIDE SEQUENCE [LARGE SCALE GENOMIC DNA]</scope>
    <source>
        <strain evidence="6">UoL-UT</strain>
    </source>
</reference>
<name>A0A443SKB1_9ACAR</name>
<dbReference type="SMART" id="SM00501">
    <property type="entry name" value="BRIGHT"/>
    <property type="match status" value="1"/>
</dbReference>
<feature type="compositionally biased region" description="Low complexity" evidence="4">
    <location>
        <begin position="333"/>
        <end position="342"/>
    </location>
</feature>
<feature type="non-terminal residue" evidence="6">
    <location>
        <position position="1"/>
    </location>
</feature>
<dbReference type="EMBL" id="NCKV01001648">
    <property type="protein sequence ID" value="RWS27971.1"/>
    <property type="molecule type" value="Genomic_DNA"/>
</dbReference>
<sequence>NTSSGPSVIVISYPRYCRYRALLKRLEGKKNDSINKENSQSSLNSADGLQKPPCSQNVCPNSQNQYSDSHISAAKHVNVVRILFCRETFEHEGLLHHDLNCEHLAPKLKGRPRKKGIRSQRSSSPESNTSEETKCSDYKMRSTRKKSLKAKNGSVSSALPHSPSEEESKTDLPLKSLEKCLKSEQEFIKQLYKFMKEKNTPIQRIPHLGFKKIDLFYLYTYAQKLGGYDKITCNKMWKRVYDELGGDPRSTSAATCTRRHYERLLLPFERYINYLRGKDAKQKVATKRGKKKSTDDEETKDNNNNAPNIPKKRGRKPKYLKVQIEKESENSVKESSQSSSENTAKDDVKSTENEEQLSKADVPLVENVKTESEEKVKSKYEKTLVSVVPPIVCQSPQAPKRVIPELDCEKKLDDEKCIKVKEESKPFLEPLRIVRNNSVEQLSKHEMYVCVKDSLPEKTKKVDERIESIPIVKQEVMKLVGDEKNNGNCDNLNGVTSKSPLLSITSLIASMDSKSLVAPPSDKTLSLGTTVNEVHQKNLSTVELSSKVSSSLRPSVIQKVESSKDSTLCKPCLKVNPTYTNRECDKKSPSPFKPPSAHAVSAHTVSAVKRSREESCGYEILDLSVKKRFSEADSRTSPSKPVTEQIVQENGAILDLSVKKKLQTSQNVISTKTKDSFPVVMKVPKKCAEEALPQNSHLKVTPVKPQILSAVQSQFQNQIQTPPKLVPTSKETYYPDLKSSRIDFGAAPTLLPNGSGFKPVHNYASFKPSTTPPSSSPLRMPPALIPTHQSKICAPICDRTMYDTSTRHHSNHNKLQSPYNMYTQNFMRNLNTAMPSISDYNPTLPTFHISPFDYLQAFTSPTTTTPALPSNAVYHQNGDALRAMSAPLMPATFSPLHPLAMENVAYRKMIEQKACVYPYFVTK</sequence>
<dbReference type="Proteomes" id="UP000288716">
    <property type="component" value="Unassembled WGS sequence"/>
</dbReference>
<dbReference type="Gene3D" id="1.10.150.60">
    <property type="entry name" value="ARID DNA-binding domain"/>
    <property type="match status" value="1"/>
</dbReference>
<feature type="domain" description="ARID" evidence="5">
    <location>
        <begin position="181"/>
        <end position="273"/>
    </location>
</feature>
<dbReference type="FunFam" id="1.10.150.60:FF:000015">
    <property type="entry name" value="AT-rich interactive domain-containing protein 5B"/>
    <property type="match status" value="1"/>
</dbReference>
<dbReference type="SMART" id="SM01014">
    <property type="entry name" value="ARID"/>
    <property type="match status" value="1"/>
</dbReference>
<feature type="compositionally biased region" description="Basic and acidic residues" evidence="4">
    <location>
        <begin position="131"/>
        <end position="140"/>
    </location>
</feature>
<dbReference type="CDD" id="cd16869">
    <property type="entry name" value="ARID_ARID5"/>
    <property type="match status" value="1"/>
</dbReference>
<evidence type="ECO:0000256" key="3">
    <source>
        <dbReference type="ARBA" id="ARBA00023242"/>
    </source>
</evidence>
<gene>
    <name evidence="6" type="ORF">B4U80_05391</name>
</gene>
<evidence type="ECO:0000259" key="5">
    <source>
        <dbReference type="PROSITE" id="PS51011"/>
    </source>
</evidence>
<dbReference type="AlphaFoldDB" id="A0A443SKB1"/>
<feature type="compositionally biased region" description="Polar residues" evidence="4">
    <location>
        <begin position="36"/>
        <end position="66"/>
    </location>
</feature>
<comment type="caution">
    <text evidence="6">The sequence shown here is derived from an EMBL/GenBank/DDBJ whole genome shotgun (WGS) entry which is preliminary data.</text>
</comment>
<dbReference type="GO" id="GO:0006357">
    <property type="term" value="P:regulation of transcription by RNA polymerase II"/>
    <property type="evidence" value="ECO:0007669"/>
    <property type="project" value="TreeGrafter"/>
</dbReference>
<dbReference type="InterPro" id="IPR051232">
    <property type="entry name" value="ARID/SWI1_ChromRemod"/>
</dbReference>
<proteinExistence type="predicted"/>
<evidence type="ECO:0000313" key="7">
    <source>
        <dbReference type="Proteomes" id="UP000288716"/>
    </source>
</evidence>
<dbReference type="VEuPathDB" id="VectorBase:LDEU004071"/>
<dbReference type="InterPro" id="IPR036431">
    <property type="entry name" value="ARID_dom_sf"/>
</dbReference>
<feature type="compositionally biased region" description="Basic and acidic residues" evidence="4">
    <location>
        <begin position="323"/>
        <end position="332"/>
    </location>
</feature>
<dbReference type="GO" id="GO:0005634">
    <property type="term" value="C:nucleus"/>
    <property type="evidence" value="ECO:0007669"/>
    <property type="project" value="TreeGrafter"/>
</dbReference>
<dbReference type="Pfam" id="PF01388">
    <property type="entry name" value="ARID"/>
    <property type="match status" value="1"/>
</dbReference>
<dbReference type="STRING" id="299467.A0A443SKB1"/>
<dbReference type="PANTHER" id="PTHR13964:SF44">
    <property type="entry name" value="ARID DOMAIN-CONTAINING PROTEIN"/>
    <property type="match status" value="1"/>
</dbReference>
<keyword evidence="2" id="KW-0804">Transcription</keyword>
<feature type="region of interest" description="Disordered" evidence="4">
    <location>
        <begin position="282"/>
        <end position="373"/>
    </location>
</feature>
<feature type="region of interest" description="Disordered" evidence="4">
    <location>
        <begin position="32"/>
        <end position="66"/>
    </location>
</feature>
<organism evidence="6 7">
    <name type="scientific">Leptotrombidium deliense</name>
    <dbReference type="NCBI Taxonomy" id="299467"/>
    <lineage>
        <taxon>Eukaryota</taxon>
        <taxon>Metazoa</taxon>
        <taxon>Ecdysozoa</taxon>
        <taxon>Arthropoda</taxon>
        <taxon>Chelicerata</taxon>
        <taxon>Arachnida</taxon>
        <taxon>Acari</taxon>
        <taxon>Acariformes</taxon>
        <taxon>Trombidiformes</taxon>
        <taxon>Prostigmata</taxon>
        <taxon>Anystina</taxon>
        <taxon>Parasitengona</taxon>
        <taxon>Trombiculoidea</taxon>
        <taxon>Trombiculidae</taxon>
        <taxon>Leptotrombidium</taxon>
    </lineage>
</organism>
<feature type="compositionally biased region" description="Basic residues" evidence="4">
    <location>
        <begin position="310"/>
        <end position="319"/>
    </location>
</feature>
<keyword evidence="3" id="KW-0539">Nucleus</keyword>
<keyword evidence="1" id="KW-0805">Transcription regulation</keyword>
<evidence type="ECO:0000256" key="2">
    <source>
        <dbReference type="ARBA" id="ARBA00023163"/>
    </source>
</evidence>
<evidence type="ECO:0000313" key="6">
    <source>
        <dbReference type="EMBL" id="RWS27971.1"/>
    </source>
</evidence>
<feature type="non-terminal residue" evidence="6">
    <location>
        <position position="923"/>
    </location>
</feature>
<feature type="compositionally biased region" description="Basic and acidic residues" evidence="4">
    <location>
        <begin position="343"/>
        <end position="358"/>
    </location>
</feature>
<protein>
    <submittedName>
        <fullName evidence="6">AT-rich interactive domain-containing protein 5B-like protein</fullName>
    </submittedName>
</protein>
<evidence type="ECO:0000256" key="4">
    <source>
        <dbReference type="SAM" id="MobiDB-lite"/>
    </source>
</evidence>
<accession>A0A443SKB1</accession>
<dbReference type="PROSITE" id="PS51011">
    <property type="entry name" value="ARID"/>
    <property type="match status" value="1"/>
</dbReference>
<feature type="compositionally biased region" description="Low complexity" evidence="4">
    <location>
        <begin position="119"/>
        <end position="130"/>
    </location>
</feature>
<feature type="region of interest" description="Disordered" evidence="4">
    <location>
        <begin position="110"/>
        <end position="171"/>
    </location>
</feature>
<dbReference type="InterPro" id="IPR001606">
    <property type="entry name" value="ARID_dom"/>
</dbReference>
<dbReference type="OrthoDB" id="1938591at2759"/>
<dbReference type="PANTHER" id="PTHR13964">
    <property type="entry name" value="RBP-RELATED"/>
    <property type="match status" value="1"/>
</dbReference>
<dbReference type="GO" id="GO:0000976">
    <property type="term" value="F:transcription cis-regulatory region binding"/>
    <property type="evidence" value="ECO:0007669"/>
    <property type="project" value="TreeGrafter"/>
</dbReference>
<evidence type="ECO:0000256" key="1">
    <source>
        <dbReference type="ARBA" id="ARBA00023015"/>
    </source>
</evidence>
<keyword evidence="7" id="KW-1185">Reference proteome</keyword>